<sequence>MNFLKNFWIGDDEVVKQKKIRLFEAEPPILYVLHYLGNKPWMCFRDYDCNWNVDILQEFASDVAHRKWWKVHDAMPEKLQEFCLLISKQKAQLEWDRRQAEQRNFSDGHWKIRIQDKRIKKCIDPYCHWQSMLRHWVKQIGQRVNSLFLHHQH</sequence>
<accession>A0AAE1XCY5</accession>
<evidence type="ECO:0000256" key="1">
    <source>
        <dbReference type="ARBA" id="ARBA00022676"/>
    </source>
</evidence>
<gene>
    <name evidence="3" type="ORF">Sango_0032000</name>
</gene>
<dbReference type="InterPro" id="IPR050587">
    <property type="entry name" value="GNT1/Glycosyltrans_8"/>
</dbReference>
<keyword evidence="4" id="KW-1185">Reference proteome</keyword>
<name>A0AAE1XCY5_9LAMI</name>
<dbReference type="PANTHER" id="PTHR11183">
    <property type="entry name" value="GLYCOGENIN SUBFAMILY MEMBER"/>
    <property type="match status" value="1"/>
</dbReference>
<evidence type="ECO:0000313" key="4">
    <source>
        <dbReference type="Proteomes" id="UP001289374"/>
    </source>
</evidence>
<protein>
    <submittedName>
        <fullName evidence="3">UDP-glucuronate:xylan alpha-glucuronosyltransferase 3</fullName>
    </submittedName>
</protein>
<keyword evidence="1" id="KW-0328">Glycosyltransferase</keyword>
<keyword evidence="1" id="KW-0808">Transferase</keyword>
<reference evidence="3" key="2">
    <citation type="journal article" date="2024" name="Plant">
        <title>Genomic evolution and insights into agronomic trait innovations of Sesamum species.</title>
        <authorList>
            <person name="Miao H."/>
            <person name="Wang L."/>
            <person name="Qu L."/>
            <person name="Liu H."/>
            <person name="Sun Y."/>
            <person name="Le M."/>
            <person name="Wang Q."/>
            <person name="Wei S."/>
            <person name="Zheng Y."/>
            <person name="Lin W."/>
            <person name="Duan Y."/>
            <person name="Cao H."/>
            <person name="Xiong S."/>
            <person name="Wang X."/>
            <person name="Wei L."/>
            <person name="Li C."/>
            <person name="Ma Q."/>
            <person name="Ju M."/>
            <person name="Zhao R."/>
            <person name="Li G."/>
            <person name="Mu C."/>
            <person name="Tian Q."/>
            <person name="Mei H."/>
            <person name="Zhang T."/>
            <person name="Gao T."/>
            <person name="Zhang H."/>
        </authorList>
    </citation>
    <scope>NUCLEOTIDE SEQUENCE</scope>
    <source>
        <strain evidence="3">K16</strain>
    </source>
</reference>
<dbReference type="Proteomes" id="UP001289374">
    <property type="component" value="Unassembled WGS sequence"/>
</dbReference>
<keyword evidence="2" id="KW-0464">Manganese</keyword>
<proteinExistence type="predicted"/>
<reference evidence="3" key="1">
    <citation type="submission" date="2020-06" db="EMBL/GenBank/DDBJ databases">
        <authorList>
            <person name="Li T."/>
            <person name="Hu X."/>
            <person name="Zhang T."/>
            <person name="Song X."/>
            <person name="Zhang H."/>
            <person name="Dai N."/>
            <person name="Sheng W."/>
            <person name="Hou X."/>
            <person name="Wei L."/>
        </authorList>
    </citation>
    <scope>NUCLEOTIDE SEQUENCE</scope>
    <source>
        <strain evidence="3">K16</strain>
        <tissue evidence="3">Leaf</tissue>
    </source>
</reference>
<evidence type="ECO:0000256" key="2">
    <source>
        <dbReference type="ARBA" id="ARBA00023211"/>
    </source>
</evidence>
<evidence type="ECO:0000313" key="3">
    <source>
        <dbReference type="EMBL" id="KAK4409590.1"/>
    </source>
</evidence>
<dbReference type="AlphaFoldDB" id="A0AAE1XCY5"/>
<dbReference type="GO" id="GO:0016757">
    <property type="term" value="F:glycosyltransferase activity"/>
    <property type="evidence" value="ECO:0007669"/>
    <property type="project" value="UniProtKB-KW"/>
</dbReference>
<dbReference type="EMBL" id="JACGWL010000001">
    <property type="protein sequence ID" value="KAK4409590.1"/>
    <property type="molecule type" value="Genomic_DNA"/>
</dbReference>
<organism evidence="3 4">
    <name type="scientific">Sesamum angolense</name>
    <dbReference type="NCBI Taxonomy" id="2727404"/>
    <lineage>
        <taxon>Eukaryota</taxon>
        <taxon>Viridiplantae</taxon>
        <taxon>Streptophyta</taxon>
        <taxon>Embryophyta</taxon>
        <taxon>Tracheophyta</taxon>
        <taxon>Spermatophyta</taxon>
        <taxon>Magnoliopsida</taxon>
        <taxon>eudicotyledons</taxon>
        <taxon>Gunneridae</taxon>
        <taxon>Pentapetalae</taxon>
        <taxon>asterids</taxon>
        <taxon>lamiids</taxon>
        <taxon>Lamiales</taxon>
        <taxon>Pedaliaceae</taxon>
        <taxon>Sesamum</taxon>
    </lineage>
</organism>
<comment type="caution">
    <text evidence="3">The sequence shown here is derived from an EMBL/GenBank/DDBJ whole genome shotgun (WGS) entry which is preliminary data.</text>
</comment>